<evidence type="ECO:0000313" key="4">
    <source>
        <dbReference type="EMBL" id="KAK5955778.1"/>
    </source>
</evidence>
<dbReference type="AlphaFoldDB" id="A0AAN8EP73"/>
<protein>
    <recommendedName>
        <fullName evidence="3">DUF7923 domain-containing protein</fullName>
    </recommendedName>
</protein>
<keyword evidence="1" id="KW-0175">Coiled coil</keyword>
<keyword evidence="5" id="KW-1185">Reference proteome</keyword>
<feature type="region of interest" description="Disordered" evidence="2">
    <location>
        <begin position="309"/>
        <end position="332"/>
    </location>
</feature>
<dbReference type="EMBL" id="JAKLMC020000006">
    <property type="protein sequence ID" value="KAK5955778.1"/>
    <property type="molecule type" value="Genomic_DNA"/>
</dbReference>
<dbReference type="PANTHER" id="PTHR37543:SF1">
    <property type="entry name" value="CCCH ZINC FINGER DNA BINDING PROTEIN (AFU_ORTHOLOGUE AFUA_5G12760)"/>
    <property type="match status" value="1"/>
</dbReference>
<dbReference type="Pfam" id="PF25540">
    <property type="entry name" value="DUF7923"/>
    <property type="match status" value="1"/>
</dbReference>
<accession>A0AAN8EP73</accession>
<gene>
    <name evidence="4" type="ORF">OHC33_003419</name>
</gene>
<proteinExistence type="predicted"/>
<evidence type="ECO:0000259" key="3">
    <source>
        <dbReference type="Pfam" id="PF25540"/>
    </source>
</evidence>
<reference evidence="4 5" key="1">
    <citation type="submission" date="2022-12" db="EMBL/GenBank/DDBJ databases">
        <title>Genomic features and morphological characterization of a novel Knufia sp. strain isolated from spacecraft assembly facility.</title>
        <authorList>
            <person name="Teixeira M."/>
            <person name="Chander A.M."/>
            <person name="Stajich J.E."/>
            <person name="Venkateswaran K."/>
        </authorList>
    </citation>
    <scope>NUCLEOTIDE SEQUENCE [LARGE SCALE GENOMIC DNA]</scope>
    <source>
        <strain evidence="4 5">FJI-L2-BK-P2</strain>
    </source>
</reference>
<feature type="domain" description="DUF7923" evidence="3">
    <location>
        <begin position="70"/>
        <end position="233"/>
    </location>
</feature>
<name>A0AAN8EP73_9EURO</name>
<dbReference type="PANTHER" id="PTHR37543">
    <property type="entry name" value="CCCH ZINC FINGER DNA BINDING PROTEIN (AFU_ORTHOLOGUE AFUA_5G12760)"/>
    <property type="match status" value="1"/>
</dbReference>
<comment type="caution">
    <text evidence="4">The sequence shown here is derived from an EMBL/GenBank/DDBJ whole genome shotgun (WGS) entry which is preliminary data.</text>
</comment>
<evidence type="ECO:0000313" key="5">
    <source>
        <dbReference type="Proteomes" id="UP001316803"/>
    </source>
</evidence>
<evidence type="ECO:0000256" key="2">
    <source>
        <dbReference type="SAM" id="MobiDB-lite"/>
    </source>
</evidence>
<evidence type="ECO:0000256" key="1">
    <source>
        <dbReference type="SAM" id="Coils"/>
    </source>
</evidence>
<feature type="coiled-coil region" evidence="1">
    <location>
        <begin position="20"/>
        <end position="47"/>
    </location>
</feature>
<dbReference type="Proteomes" id="UP001316803">
    <property type="component" value="Unassembled WGS sequence"/>
</dbReference>
<dbReference type="InterPro" id="IPR057683">
    <property type="entry name" value="DUF7923"/>
</dbReference>
<sequence>MQSLFHDSSPDFGPVKYEVNKDLIRQLESSQQQLQQLRLEYDGEAKLWTETKDSEESLQQEMNSMRTLLDRNSYVTVLIDGDSLTFSKELLSKGEQGGLDAAQSIAGVVKSFAMDGLPHLTTVNIHVKLFMNVRGLIDTLLRQKVIQTSVTYENFLRGLLNSSMIFDVIDTSCMKGMTTRKIKESYRHDYINVHCHQIFLAALANADLAALLNETPDVPVHERVTLLEARGLQSTDKFDHEIQSIKVDAFLTKVGSEMTAMKTPAAKIATPVLARIESNSSSKTINSGQASSTSTPVLTWAAMTAQPFVPKPGDVRSGTSTPISATTPPPKTILPAIPRNKLGQRVDGVDESIPYQELQRIKKMKLCNIYYLQGKTSCSGECGHSHTYPLKTAERNILKEVGE</sequence>
<organism evidence="4 5">
    <name type="scientific">Knufia fluminis</name>
    <dbReference type="NCBI Taxonomy" id="191047"/>
    <lineage>
        <taxon>Eukaryota</taxon>
        <taxon>Fungi</taxon>
        <taxon>Dikarya</taxon>
        <taxon>Ascomycota</taxon>
        <taxon>Pezizomycotina</taxon>
        <taxon>Eurotiomycetes</taxon>
        <taxon>Chaetothyriomycetidae</taxon>
        <taxon>Chaetothyriales</taxon>
        <taxon>Trichomeriaceae</taxon>
        <taxon>Knufia</taxon>
    </lineage>
</organism>